<reference evidence="2 4" key="3">
    <citation type="journal article" date="2018" name="Nat. Commun.">
        <title>Genomic insights into multidrug-resistance, mating and virulence in Candida auris and related emerging species.</title>
        <authorList>
            <person name="Munoz J.F."/>
            <person name="Gade L."/>
            <person name="Chow N.A."/>
            <person name="Loparev V.N."/>
            <person name="Juieng P."/>
            <person name="Berkow E.L."/>
            <person name="Farrer R.A."/>
            <person name="Litvintseva A.P."/>
            <person name="Cuomo C.A."/>
        </authorList>
    </citation>
    <scope>GENOME REANNOTATION</scope>
    <source>
        <strain evidence="2 4">B8441</strain>
    </source>
</reference>
<evidence type="ECO:0000256" key="1">
    <source>
        <dbReference type="SAM" id="Phobius"/>
    </source>
</evidence>
<keyword evidence="1" id="KW-0812">Transmembrane</keyword>
<evidence type="ECO:0000313" key="3">
    <source>
        <dbReference type="EMBL" id="PIS58510.1"/>
    </source>
</evidence>
<proteinExistence type="predicted"/>
<reference evidence="3 4" key="1">
    <citation type="journal article" date="2017" name="Clin. Infect. Dis.">
        <title>Simultaneous emergence of multidrug-resistant Candida auris on 3 continents confirmed by whole-genome sequencing and epidemiological analyses.</title>
        <authorList>
            <person name="Lockhart S.R."/>
            <person name="Etienne K.A."/>
            <person name="Vallabhaneni S."/>
            <person name="Farooqi J."/>
            <person name="Chowdhary A."/>
            <person name="Govender N.P."/>
            <person name="Colombo A.L."/>
            <person name="Calvo B."/>
            <person name="Cuomo C.A."/>
            <person name="Desjardins C.A."/>
            <person name="Berkow E.L."/>
            <person name="Castanheira M."/>
            <person name="Magobo R.E."/>
            <person name="Jabeen K."/>
            <person name="Asghar R.J."/>
            <person name="Meis J.F."/>
            <person name="Jackson B."/>
            <person name="Chiller T."/>
            <person name="Litvintseva A.P."/>
        </authorList>
    </citation>
    <scope>NUCLEOTIDE SEQUENCE [LARGE SCALE GENOMIC DNA]</scope>
    <source>
        <strain evidence="3 4">B8441</strain>
    </source>
</reference>
<gene>
    <name evidence="3" type="ORF">B9J08_001010</name>
    <name evidence="2" type="ORF">B9J08_02968</name>
</gene>
<organism evidence="3">
    <name type="scientific">Candidozyma auris</name>
    <name type="common">Yeast</name>
    <name type="synonym">Candida auris</name>
    <dbReference type="NCBI Taxonomy" id="498019"/>
    <lineage>
        <taxon>Eukaryota</taxon>
        <taxon>Fungi</taxon>
        <taxon>Dikarya</taxon>
        <taxon>Ascomycota</taxon>
        <taxon>Saccharomycotina</taxon>
        <taxon>Pichiomycetes</taxon>
        <taxon>Metschnikowiaceae</taxon>
        <taxon>Candidozyma</taxon>
    </lineage>
</organism>
<keyword evidence="4" id="KW-1185">Reference proteome</keyword>
<accession>A0A2H1A6K1</accession>
<evidence type="ECO:0000313" key="4">
    <source>
        <dbReference type="Proteomes" id="UP000230249"/>
    </source>
</evidence>
<reference evidence="3" key="2">
    <citation type="submission" date="2017-11" db="EMBL/GenBank/DDBJ databases">
        <title>Candida auris genome assembly and annotation.</title>
        <authorList>
            <person name="Munoz J.F."/>
            <person name="Gade L.G."/>
            <person name="Chow N.A."/>
            <person name="Litvintseva A.P."/>
            <person name="Loparev V.N."/>
            <person name="Cuomo C.A."/>
        </authorList>
    </citation>
    <scope>NUCLEOTIDE SEQUENCE</scope>
    <source>
        <strain evidence="3">B8441</strain>
    </source>
</reference>
<dbReference type="EMBL" id="PEKT02000002">
    <property type="protein sequence ID" value="PIS58510.1"/>
    <property type="molecule type" value="Genomic_DNA"/>
</dbReference>
<dbReference type="AlphaFoldDB" id="A0A2H1A6K1"/>
<name>A0A2H1A6K1_CANAR</name>
<keyword evidence="1" id="KW-1133">Transmembrane helix</keyword>
<dbReference type="PANTHER" id="PTHR39476:SF1">
    <property type="entry name" value="NADH DEHYDROGENASE [UBIQUINONE] 1 BETA SUBCOMPLEX SUBUNIT 4"/>
    <property type="match status" value="1"/>
</dbReference>
<comment type="caution">
    <text evidence="3">The sequence shown here is derived from an EMBL/GenBank/DDBJ whole genome shotgun (WGS) entry which is preliminary data.</text>
</comment>
<evidence type="ECO:0000313" key="2">
    <source>
        <dbReference type="EMBL" id="KAK8441644.1"/>
    </source>
</evidence>
<dbReference type="VEuPathDB" id="FungiDB:CJI97_001030"/>
<dbReference type="OMA" id="EKMGHYF"/>
<dbReference type="VEuPathDB" id="FungiDB:CJJ07_001512"/>
<dbReference type="OrthoDB" id="15108at2759"/>
<reference evidence="2" key="4">
    <citation type="submission" date="2024-03" db="EMBL/GenBank/DDBJ databases">
        <title>Improved genome assembly of Candida auris strain B8441 and annotation of B11205.</title>
        <authorList>
            <person name="Cauldron N.C."/>
            <person name="Shea T."/>
            <person name="Cuomo C.A."/>
        </authorList>
    </citation>
    <scope>NUCLEOTIDE SEQUENCE</scope>
    <source>
        <strain evidence="2">B8441</strain>
    </source>
</reference>
<protein>
    <recommendedName>
        <fullName evidence="5">Complex I-B15</fullName>
    </recommendedName>
</protein>
<dbReference type="PANTHER" id="PTHR39476">
    <property type="entry name" value="NADH:UBIQUINONE OXIDOREDUCTASE 6.6KD SUBUNIT"/>
    <property type="match status" value="1"/>
</dbReference>
<dbReference type="EMBL" id="PEKT03000002">
    <property type="protein sequence ID" value="KAK8441644.1"/>
    <property type="molecule type" value="Genomic_DNA"/>
</dbReference>
<evidence type="ECO:0008006" key="5">
    <source>
        <dbReference type="Google" id="ProtNLM"/>
    </source>
</evidence>
<dbReference type="VEuPathDB" id="FungiDB:QG37_03034"/>
<dbReference type="VEuPathDB" id="FungiDB:CJI96_0001397"/>
<sequence length="80" mass="9548">MAGTLRPDPDLQRFNTAREKMGHYFRFRPRSAIFNAIWMGAVPLTMAYIAYNYEGQLSFQRKFRKDVVLEEEYVPRKKDL</sequence>
<dbReference type="VEuPathDB" id="FungiDB:CJJ09_002973"/>
<keyword evidence="1" id="KW-0472">Membrane</keyword>
<dbReference type="Proteomes" id="UP000230249">
    <property type="component" value="Unassembled WGS sequence"/>
</dbReference>
<dbReference type="VEuPathDB" id="FungiDB:B9J08_001010"/>
<feature type="transmembrane region" description="Helical" evidence="1">
    <location>
        <begin position="32"/>
        <end position="51"/>
    </location>
</feature>